<dbReference type="FunFam" id="2.120.10.30:FF:000080">
    <property type="entry name" value="E3 ubiquitin-protein ligase TRIM71"/>
    <property type="match status" value="1"/>
</dbReference>
<feature type="repeat" description="NHL" evidence="24">
    <location>
        <begin position="717"/>
        <end position="757"/>
    </location>
</feature>
<dbReference type="AlphaFoldDB" id="A0AA88I842"/>
<keyword evidence="8" id="KW-0597">Phosphoprotein</keyword>
<dbReference type="GO" id="GO:0043161">
    <property type="term" value="P:proteasome-mediated ubiquitin-dependent protein catabolic process"/>
    <property type="evidence" value="ECO:0007669"/>
    <property type="project" value="TreeGrafter"/>
</dbReference>
<comment type="caution">
    <text evidence="27">The sequence shown here is derived from an EMBL/GenBank/DDBJ whole genome shotgun (WGS) entry which is preliminary data.</text>
</comment>
<dbReference type="GO" id="GO:0017148">
    <property type="term" value="P:negative regulation of translation"/>
    <property type="evidence" value="ECO:0007669"/>
    <property type="project" value="UniProtKB-ARBA"/>
</dbReference>
<evidence type="ECO:0000256" key="4">
    <source>
        <dbReference type="ARBA" id="ARBA00008518"/>
    </source>
</evidence>
<feature type="repeat" description="NHL" evidence="24">
    <location>
        <begin position="529"/>
        <end position="572"/>
    </location>
</feature>
<keyword evidence="11" id="KW-0677">Repeat</keyword>
<dbReference type="PROSITE" id="PS50089">
    <property type="entry name" value="ZF_RING_2"/>
    <property type="match status" value="1"/>
</dbReference>
<dbReference type="GO" id="GO:0000932">
    <property type="term" value="C:P-body"/>
    <property type="evidence" value="ECO:0007669"/>
    <property type="project" value="UniProtKB-SubCell"/>
</dbReference>
<feature type="repeat" description="NHL" evidence="24">
    <location>
        <begin position="670"/>
        <end position="713"/>
    </location>
</feature>
<dbReference type="PANTHER" id="PTHR24104:SF48">
    <property type="entry name" value="PROTEIN WECH"/>
    <property type="match status" value="1"/>
</dbReference>
<keyword evidence="14" id="KW-0862">Zinc</keyword>
<reference evidence="27" key="1">
    <citation type="submission" date="2023-07" db="EMBL/GenBank/DDBJ databases">
        <title>Chromosome-level genome assembly of Artemia franciscana.</title>
        <authorList>
            <person name="Jo E."/>
        </authorList>
    </citation>
    <scope>NUCLEOTIDE SEQUENCE</scope>
    <source>
        <tissue evidence="27">Whole body</tissue>
    </source>
</reference>
<feature type="domain" description="B box-type" evidence="26">
    <location>
        <begin position="162"/>
        <end position="203"/>
    </location>
</feature>
<keyword evidence="16" id="KW-0175">Coiled coil</keyword>
<dbReference type="FunFam" id="2.120.10.30:FF:000013">
    <property type="entry name" value="E3 ubiquitin-protein ligase TRIM71"/>
    <property type="match status" value="1"/>
</dbReference>
<evidence type="ECO:0000256" key="15">
    <source>
        <dbReference type="ARBA" id="ARBA00022884"/>
    </source>
</evidence>
<protein>
    <recommendedName>
        <fullName evidence="18">E3 ubiquitin-protein ligase TRIM71</fullName>
        <ecNumber evidence="5">2.3.2.27</ecNumber>
    </recommendedName>
    <alternativeName>
        <fullName evidence="21">Protein lin-41 homolog</fullName>
    </alternativeName>
    <alternativeName>
        <fullName evidence="19">RING-type E3 ubiquitin transferase TRIM71</fullName>
    </alternativeName>
    <alternativeName>
        <fullName evidence="20">Tripartite motif-containing protein 71</fullName>
    </alternativeName>
</protein>
<dbReference type="CDD" id="cd14954">
    <property type="entry name" value="NHL_TRIM71_like"/>
    <property type="match status" value="1"/>
</dbReference>
<dbReference type="SMART" id="SM00336">
    <property type="entry name" value="BBOX"/>
    <property type="match status" value="2"/>
</dbReference>
<dbReference type="Pfam" id="PF00643">
    <property type="entry name" value="zf-B_box"/>
    <property type="match status" value="1"/>
</dbReference>
<evidence type="ECO:0000256" key="18">
    <source>
        <dbReference type="ARBA" id="ARBA00040205"/>
    </source>
</evidence>
<evidence type="ECO:0000256" key="1">
    <source>
        <dbReference type="ARBA" id="ARBA00000900"/>
    </source>
</evidence>
<dbReference type="GO" id="GO:0008270">
    <property type="term" value="F:zinc ion binding"/>
    <property type="evidence" value="ECO:0007669"/>
    <property type="project" value="UniProtKB-KW"/>
</dbReference>
<dbReference type="InterPro" id="IPR011042">
    <property type="entry name" value="6-blade_b-propeller_TolB-like"/>
</dbReference>
<dbReference type="PROSITE" id="PS50194">
    <property type="entry name" value="FILAMIN_REPEAT"/>
    <property type="match status" value="1"/>
</dbReference>
<evidence type="ECO:0000256" key="23">
    <source>
        <dbReference type="PROSITE-ProRule" id="PRU00087"/>
    </source>
</evidence>
<dbReference type="InterPro" id="IPR050952">
    <property type="entry name" value="TRIM-NHL_E3_ligases"/>
</dbReference>
<keyword evidence="6" id="KW-0217">Developmental protein</keyword>
<comment type="pathway">
    <text evidence="3">Protein modification; protein ubiquitination.</text>
</comment>
<dbReference type="GO" id="GO:0000209">
    <property type="term" value="P:protein polyubiquitination"/>
    <property type="evidence" value="ECO:0007669"/>
    <property type="project" value="TreeGrafter"/>
</dbReference>
<dbReference type="EC" id="2.3.2.27" evidence="5"/>
<keyword evidence="9" id="KW-0808">Transferase</keyword>
<feature type="repeat" description="Filamin" evidence="23">
    <location>
        <begin position="368"/>
        <end position="469"/>
    </location>
</feature>
<dbReference type="EMBL" id="JAVRJZ010000004">
    <property type="protein sequence ID" value="KAK2723590.1"/>
    <property type="molecule type" value="Genomic_DNA"/>
</dbReference>
<evidence type="ECO:0000256" key="2">
    <source>
        <dbReference type="ARBA" id="ARBA00004201"/>
    </source>
</evidence>
<keyword evidence="7" id="KW-0963">Cytoplasm</keyword>
<dbReference type="EMBL" id="JAVRJZ010000004">
    <property type="protein sequence ID" value="KAK2723589.1"/>
    <property type="molecule type" value="Genomic_DNA"/>
</dbReference>
<dbReference type="SMART" id="SM00557">
    <property type="entry name" value="IG_FLMN"/>
    <property type="match status" value="1"/>
</dbReference>
<evidence type="ECO:0000259" key="25">
    <source>
        <dbReference type="PROSITE" id="PS50089"/>
    </source>
</evidence>
<keyword evidence="17" id="KW-0943">RNA-mediated gene silencing</keyword>
<dbReference type="InterPro" id="IPR017868">
    <property type="entry name" value="Filamin/ABP280_repeat-like"/>
</dbReference>
<evidence type="ECO:0000256" key="22">
    <source>
        <dbReference type="PROSITE-ProRule" id="PRU00024"/>
    </source>
</evidence>
<dbReference type="Gene3D" id="3.30.40.10">
    <property type="entry name" value="Zinc/RING finger domain, C3HC4 (zinc finger)"/>
    <property type="match status" value="1"/>
</dbReference>
<evidence type="ECO:0000256" key="5">
    <source>
        <dbReference type="ARBA" id="ARBA00012483"/>
    </source>
</evidence>
<dbReference type="InterPro" id="IPR017907">
    <property type="entry name" value="Znf_RING_CS"/>
</dbReference>
<keyword evidence="28" id="KW-1185">Reference proteome</keyword>
<dbReference type="InterPro" id="IPR013083">
    <property type="entry name" value="Znf_RING/FYVE/PHD"/>
</dbReference>
<dbReference type="SUPFAM" id="SSF101898">
    <property type="entry name" value="NHL repeat"/>
    <property type="match status" value="1"/>
</dbReference>
<evidence type="ECO:0000256" key="10">
    <source>
        <dbReference type="ARBA" id="ARBA00022723"/>
    </source>
</evidence>
<dbReference type="Pfam" id="PF22586">
    <property type="entry name" value="ANCHR-like_BBOX"/>
    <property type="match status" value="1"/>
</dbReference>
<dbReference type="InterPro" id="IPR001841">
    <property type="entry name" value="Znf_RING"/>
</dbReference>
<evidence type="ECO:0000256" key="12">
    <source>
        <dbReference type="ARBA" id="ARBA00022771"/>
    </source>
</evidence>
<gene>
    <name evidence="27" type="ORF">QYM36_002063</name>
</gene>
<evidence type="ECO:0000259" key="26">
    <source>
        <dbReference type="PROSITE" id="PS50119"/>
    </source>
</evidence>
<feature type="repeat" description="NHL" evidence="24">
    <location>
        <begin position="576"/>
        <end position="619"/>
    </location>
</feature>
<dbReference type="Gene3D" id="3.30.160.60">
    <property type="entry name" value="Classic Zinc Finger"/>
    <property type="match status" value="1"/>
</dbReference>
<evidence type="ECO:0000256" key="9">
    <source>
        <dbReference type="ARBA" id="ARBA00022679"/>
    </source>
</evidence>
<dbReference type="InterPro" id="IPR027370">
    <property type="entry name" value="Znf-RING_euk"/>
</dbReference>
<evidence type="ECO:0000256" key="20">
    <source>
        <dbReference type="ARBA" id="ARBA00042007"/>
    </source>
</evidence>
<dbReference type="Gene3D" id="2.60.40.10">
    <property type="entry name" value="Immunoglobulins"/>
    <property type="match status" value="1"/>
</dbReference>
<dbReference type="InterPro" id="IPR001298">
    <property type="entry name" value="Filamin/ABP280_rpt"/>
</dbReference>
<dbReference type="GO" id="GO:0035198">
    <property type="term" value="F:miRNA binding"/>
    <property type="evidence" value="ECO:0007669"/>
    <property type="project" value="UniProtKB-ARBA"/>
</dbReference>
<feature type="domain" description="RING-type" evidence="25">
    <location>
        <begin position="15"/>
        <end position="54"/>
    </location>
</feature>
<evidence type="ECO:0000256" key="21">
    <source>
        <dbReference type="ARBA" id="ARBA00043228"/>
    </source>
</evidence>
<feature type="domain" description="B box-type" evidence="26">
    <location>
        <begin position="93"/>
        <end position="140"/>
    </location>
</feature>
<dbReference type="PANTHER" id="PTHR24104">
    <property type="entry name" value="E3 UBIQUITIN-PROTEIN LIGASE NHLRC1-RELATED"/>
    <property type="match status" value="1"/>
</dbReference>
<dbReference type="CDD" id="cd19796">
    <property type="entry name" value="Bbox2_TRIM71_C-VII"/>
    <property type="match status" value="1"/>
</dbReference>
<evidence type="ECO:0000256" key="8">
    <source>
        <dbReference type="ARBA" id="ARBA00022553"/>
    </source>
</evidence>
<comment type="catalytic activity">
    <reaction evidence="1">
        <text>S-ubiquitinyl-[E2 ubiquitin-conjugating enzyme]-L-cysteine + [acceptor protein]-L-lysine = [E2 ubiquitin-conjugating enzyme]-L-cysteine + N(6)-ubiquitinyl-[acceptor protein]-L-lysine.</text>
        <dbReference type="EC" id="2.3.2.27"/>
    </reaction>
</comment>
<accession>A0AA88I842</accession>
<dbReference type="SUPFAM" id="SSF57845">
    <property type="entry name" value="B-box zinc-binding domain"/>
    <property type="match status" value="1"/>
</dbReference>
<dbReference type="Gene3D" id="2.120.10.30">
    <property type="entry name" value="TolB, C-terminal domain"/>
    <property type="match status" value="3"/>
</dbReference>
<dbReference type="GO" id="GO:0061630">
    <property type="term" value="F:ubiquitin protein ligase activity"/>
    <property type="evidence" value="ECO:0007669"/>
    <property type="project" value="UniProtKB-EC"/>
</dbReference>
<keyword evidence="13" id="KW-0833">Ubl conjugation pathway</keyword>
<evidence type="ECO:0000256" key="13">
    <source>
        <dbReference type="ARBA" id="ARBA00022786"/>
    </source>
</evidence>
<dbReference type="InterPro" id="IPR013783">
    <property type="entry name" value="Ig-like_fold"/>
</dbReference>
<comment type="subcellular location">
    <subcellularLocation>
        <location evidence="2">Cytoplasm</location>
        <location evidence="2">P-body</location>
    </subcellularLocation>
</comment>
<dbReference type="PROSITE" id="PS00518">
    <property type="entry name" value="ZF_RING_1"/>
    <property type="match status" value="1"/>
</dbReference>
<evidence type="ECO:0000256" key="19">
    <source>
        <dbReference type="ARBA" id="ARBA00041679"/>
    </source>
</evidence>
<dbReference type="CDD" id="cd19812">
    <property type="entry name" value="Bbox1_TRIM71_C-VII"/>
    <property type="match status" value="1"/>
</dbReference>
<dbReference type="SUPFAM" id="SSF57850">
    <property type="entry name" value="RING/U-box"/>
    <property type="match status" value="1"/>
</dbReference>
<dbReference type="Pfam" id="PF00630">
    <property type="entry name" value="Filamin"/>
    <property type="match status" value="1"/>
</dbReference>
<name>A0AA88I842_ARTSF</name>
<evidence type="ECO:0000256" key="6">
    <source>
        <dbReference type="ARBA" id="ARBA00022473"/>
    </source>
</evidence>
<evidence type="ECO:0000256" key="17">
    <source>
        <dbReference type="ARBA" id="ARBA00023158"/>
    </source>
</evidence>
<evidence type="ECO:0000313" key="28">
    <source>
        <dbReference type="Proteomes" id="UP001187531"/>
    </source>
</evidence>
<organism evidence="27 28">
    <name type="scientific">Artemia franciscana</name>
    <name type="common">Brine shrimp</name>
    <name type="synonym">Artemia sanfranciscana</name>
    <dbReference type="NCBI Taxonomy" id="6661"/>
    <lineage>
        <taxon>Eukaryota</taxon>
        <taxon>Metazoa</taxon>
        <taxon>Ecdysozoa</taxon>
        <taxon>Arthropoda</taxon>
        <taxon>Crustacea</taxon>
        <taxon>Branchiopoda</taxon>
        <taxon>Anostraca</taxon>
        <taxon>Artemiidae</taxon>
        <taxon>Artemia</taxon>
    </lineage>
</organism>
<evidence type="ECO:0000256" key="14">
    <source>
        <dbReference type="ARBA" id="ARBA00022833"/>
    </source>
</evidence>
<dbReference type="InterPro" id="IPR000315">
    <property type="entry name" value="Znf_B-box"/>
</dbReference>
<dbReference type="InterPro" id="IPR014756">
    <property type="entry name" value="Ig_E-set"/>
</dbReference>
<dbReference type="PROSITE" id="PS51125">
    <property type="entry name" value="NHL"/>
    <property type="match status" value="6"/>
</dbReference>
<keyword evidence="10" id="KW-0479">Metal-binding</keyword>
<feature type="repeat" description="NHL" evidence="24">
    <location>
        <begin position="482"/>
        <end position="525"/>
    </location>
</feature>
<proteinExistence type="inferred from homology"/>
<evidence type="ECO:0000256" key="7">
    <source>
        <dbReference type="ARBA" id="ARBA00022490"/>
    </source>
</evidence>
<dbReference type="InterPro" id="IPR001258">
    <property type="entry name" value="NHL_repeat"/>
</dbReference>
<dbReference type="Pfam" id="PF13445">
    <property type="entry name" value="zf-RING_UBOX"/>
    <property type="match status" value="1"/>
</dbReference>
<dbReference type="Proteomes" id="UP001187531">
    <property type="component" value="Unassembled WGS sequence"/>
</dbReference>
<dbReference type="GO" id="GO:0031047">
    <property type="term" value="P:regulatory ncRNA-mediated gene silencing"/>
    <property type="evidence" value="ECO:0007669"/>
    <property type="project" value="UniProtKB-KW"/>
</dbReference>
<sequence length="757" mass="84291">MAAAYPEKQLDTMSCPLCLNRFVDPHMLPCLHTFCRRCLDAHAGSRSYYTCPSCGMQDVRVDGSGETFPIDMFLGDVLKAVDADEMSQKLRNVSLNFCTNCDEEAMATSRCRDCNELLCDSCVRAHQRVRLTKDHFIARLSGNISSPFEVQSTSALSVYPSKKYGTCENHAMEHLRLFCETCNQPVCQDCTISSHRNHAFIYLKEAVESSRNISMKVLSDAKAGIKAIEESIDITKHMAERVELRSQKIAAEVISTLQRYKNAIEEREHELLHRIEKVRQLKGKSLHLQLEELRLAHSRLNQIIESIRIAFETGNDLDIIKTKDRILVDFQQIKAIRNSLQPHEDDNIQFVAPDSTLIQAIASLGFVNSSGFAPATTGVGDGLKRALRNHAATFMVHAMDHTGDARVVGNDPLMVFVDAPNGITFRGDVEDRQNGSYSVSYRPVIEGRHLVSVLMRGRHIHGSPFSVVVRSGRNYTTVSDPSIVFGSEGTQDGQLCRPWGVCCDKDGYIIIADRSNNRIQVFNPDGSFHHKFGSSGNRAGQFDRPAGVAVDQIGRIIVTDKDNHRVQIFSFDGTFLLKFGEKGSKNGQFNYPWDIAVSSEGHILVSDTRNHRVQLFAGDGTFLNKYGFEGTLWKHFDSPRGVCFNHEGNIVVTDFNNHRLLVINSDFQSARFLGSEGSGNGQFLRPQGVVVDAEGHIIVADSRNHRIQVFLPNGNFLSKFGLYGSAPGQMDRPSGLCITPEGGIVVVDFGNNRIQIF</sequence>
<feature type="repeat" description="NHL" evidence="24">
    <location>
        <begin position="623"/>
        <end position="666"/>
    </location>
</feature>
<dbReference type="Pfam" id="PF01436">
    <property type="entry name" value="NHL"/>
    <property type="match status" value="6"/>
</dbReference>
<evidence type="ECO:0000256" key="16">
    <source>
        <dbReference type="ARBA" id="ARBA00023054"/>
    </source>
</evidence>
<dbReference type="FunFam" id="2.120.10.30:FF:000025">
    <property type="entry name" value="E3 ubiquitin-protein ligase TRIM71"/>
    <property type="match status" value="1"/>
</dbReference>
<dbReference type="SUPFAM" id="SSF81296">
    <property type="entry name" value="E set domains"/>
    <property type="match status" value="1"/>
</dbReference>
<evidence type="ECO:0000256" key="11">
    <source>
        <dbReference type="ARBA" id="ARBA00022737"/>
    </source>
</evidence>
<evidence type="ECO:0000256" key="3">
    <source>
        <dbReference type="ARBA" id="ARBA00004906"/>
    </source>
</evidence>
<keyword evidence="12 22" id="KW-0863">Zinc-finger</keyword>
<evidence type="ECO:0000256" key="24">
    <source>
        <dbReference type="PROSITE-ProRule" id="PRU00504"/>
    </source>
</evidence>
<dbReference type="PROSITE" id="PS50119">
    <property type="entry name" value="ZF_BBOX"/>
    <property type="match status" value="2"/>
</dbReference>
<evidence type="ECO:0000313" key="27">
    <source>
        <dbReference type="EMBL" id="KAK2723590.1"/>
    </source>
</evidence>
<comment type="similarity">
    <text evidence="4">Belongs to the TRIM/RBCC family.</text>
</comment>
<dbReference type="SMART" id="SM00184">
    <property type="entry name" value="RING"/>
    <property type="match status" value="1"/>
</dbReference>
<keyword evidence="15" id="KW-0694">RNA-binding</keyword>